<proteinExistence type="predicted"/>
<name>A0A1N6L5P3_9BURK</name>
<protein>
    <recommendedName>
        <fullName evidence="4">Peptide-binding protein</fullName>
    </recommendedName>
</protein>
<dbReference type="Proteomes" id="UP000185151">
    <property type="component" value="Unassembled WGS sequence"/>
</dbReference>
<feature type="region of interest" description="Disordered" evidence="1">
    <location>
        <begin position="73"/>
        <end position="173"/>
    </location>
</feature>
<evidence type="ECO:0000256" key="1">
    <source>
        <dbReference type="SAM" id="MobiDB-lite"/>
    </source>
</evidence>
<feature type="compositionally biased region" description="Basic and acidic residues" evidence="1">
    <location>
        <begin position="140"/>
        <end position="150"/>
    </location>
</feature>
<organism evidence="2 3">
    <name type="scientific">Paraburkholderia phenazinium</name>
    <dbReference type="NCBI Taxonomy" id="60549"/>
    <lineage>
        <taxon>Bacteria</taxon>
        <taxon>Pseudomonadati</taxon>
        <taxon>Pseudomonadota</taxon>
        <taxon>Betaproteobacteria</taxon>
        <taxon>Burkholderiales</taxon>
        <taxon>Burkholderiaceae</taxon>
        <taxon>Paraburkholderia</taxon>
    </lineage>
</organism>
<evidence type="ECO:0008006" key="4">
    <source>
        <dbReference type="Google" id="ProtNLM"/>
    </source>
</evidence>
<gene>
    <name evidence="2" type="ORF">SAMN05444165_6113</name>
</gene>
<accession>A0A1N6L5P3</accession>
<evidence type="ECO:0000313" key="3">
    <source>
        <dbReference type="Proteomes" id="UP000185151"/>
    </source>
</evidence>
<feature type="compositionally biased region" description="Polar residues" evidence="1">
    <location>
        <begin position="110"/>
        <end position="119"/>
    </location>
</feature>
<dbReference type="AlphaFoldDB" id="A0A1N6L5P3"/>
<evidence type="ECO:0000313" key="2">
    <source>
        <dbReference type="EMBL" id="SIO64098.1"/>
    </source>
</evidence>
<keyword evidence="3" id="KW-1185">Reference proteome</keyword>
<dbReference type="EMBL" id="FSRU01000002">
    <property type="protein sequence ID" value="SIO64098.1"/>
    <property type="molecule type" value="Genomic_DNA"/>
</dbReference>
<sequence>MVDAGLAKTRRWVLGAVVTALCSLASARAPQMPHGGGQGGGFARAGVPHDARNANARAERGAPVDRNVRLAHGAGNVRGGYNAPQPQRVAGGGYRGDSRADPRNGFQYAGSITTVSAETRSVPRPPEDESMVRAGSIRADVARYNEERGATRPVPRPPDEYMGRPPAPTPYRN</sequence>
<reference evidence="2 3" key="1">
    <citation type="submission" date="2016-11" db="EMBL/GenBank/DDBJ databases">
        <authorList>
            <person name="Jaros S."/>
            <person name="Januszkiewicz K."/>
            <person name="Wedrychowicz H."/>
        </authorList>
    </citation>
    <scope>NUCLEOTIDE SEQUENCE [LARGE SCALE GENOMIC DNA]</scope>
    <source>
        <strain evidence="2 3">GAS95</strain>
    </source>
</reference>